<dbReference type="InterPro" id="IPR010898">
    <property type="entry name" value="Hpre_diP_synth_I"/>
</dbReference>
<reference evidence="2" key="2">
    <citation type="submission" date="2021-04" db="EMBL/GenBank/DDBJ databases">
        <authorList>
            <person name="Gilroy R."/>
        </authorList>
    </citation>
    <scope>NUCLEOTIDE SEQUENCE</scope>
    <source>
        <strain evidence="2">ChiSjej1B19-8411</strain>
    </source>
</reference>
<dbReference type="PIRSF" id="PIRSF027391">
    <property type="entry name" value="Hpre_diP_synt_I"/>
    <property type="match status" value="1"/>
</dbReference>
<feature type="transmembrane region" description="Helical" evidence="1">
    <location>
        <begin position="102"/>
        <end position="124"/>
    </location>
</feature>
<dbReference type="Proteomes" id="UP000886817">
    <property type="component" value="Unassembled WGS sequence"/>
</dbReference>
<dbReference type="InterPro" id="IPR014535">
    <property type="entry name" value="Hpre_diP_synt_I"/>
</dbReference>
<accession>A0A9D1WGS9</accession>
<dbReference type="Pfam" id="PF07456">
    <property type="entry name" value="Hpre_diP_synt_I"/>
    <property type="match status" value="1"/>
</dbReference>
<proteinExistence type="predicted"/>
<evidence type="ECO:0000313" key="3">
    <source>
        <dbReference type="Proteomes" id="UP000886817"/>
    </source>
</evidence>
<sequence>MKVKTAYMGLFCAVAIILGYVETLIPISIGIPGVKLGLANLAVLLVLLVYGWKEGATVSAVRILVIGFMFGNLFSILYSVAGASLSLLVMTLLKKTGAFGTVGISVAGGVSHNLGQMAVVLLVFHSVGYLYYLPVLLISGVITGFLVGIVVWQVEQRIGAVIKK</sequence>
<dbReference type="Gene3D" id="1.10.1760.20">
    <property type="match status" value="1"/>
</dbReference>
<keyword evidence="1" id="KW-0812">Transmembrane</keyword>
<comment type="caution">
    <text evidence="2">The sequence shown here is derived from an EMBL/GenBank/DDBJ whole genome shotgun (WGS) entry which is preliminary data.</text>
</comment>
<gene>
    <name evidence="2" type="ORF">IAA45_04205</name>
</gene>
<name>A0A9D1WGS9_9FIRM</name>
<reference evidence="2" key="1">
    <citation type="journal article" date="2021" name="PeerJ">
        <title>Extensive microbial diversity within the chicken gut microbiome revealed by metagenomics and culture.</title>
        <authorList>
            <person name="Gilroy R."/>
            <person name="Ravi A."/>
            <person name="Getino M."/>
            <person name="Pursley I."/>
            <person name="Horton D.L."/>
            <person name="Alikhan N.F."/>
            <person name="Baker D."/>
            <person name="Gharbi K."/>
            <person name="Hall N."/>
            <person name="Watson M."/>
            <person name="Adriaenssens E.M."/>
            <person name="Foster-Nyarko E."/>
            <person name="Jarju S."/>
            <person name="Secka A."/>
            <person name="Antonio M."/>
            <person name="Oren A."/>
            <person name="Chaudhuri R.R."/>
            <person name="La Ragione R."/>
            <person name="Hildebrand F."/>
            <person name="Pallen M.J."/>
        </authorList>
    </citation>
    <scope>NUCLEOTIDE SEQUENCE</scope>
    <source>
        <strain evidence="2">ChiSjej1B19-8411</strain>
    </source>
</reference>
<protein>
    <submittedName>
        <fullName evidence="2">Gx transporter family protein</fullName>
    </submittedName>
</protein>
<dbReference type="AlphaFoldDB" id="A0A9D1WGS9"/>
<feature type="transmembrane region" description="Helical" evidence="1">
    <location>
        <begin position="64"/>
        <end position="90"/>
    </location>
</feature>
<dbReference type="EMBL" id="DXEX01000096">
    <property type="protein sequence ID" value="HIX58904.1"/>
    <property type="molecule type" value="Genomic_DNA"/>
</dbReference>
<evidence type="ECO:0000256" key="1">
    <source>
        <dbReference type="SAM" id="Phobius"/>
    </source>
</evidence>
<keyword evidence="1" id="KW-1133">Transmembrane helix</keyword>
<organism evidence="2 3">
    <name type="scientific">Candidatus Blautia gallistercoris</name>
    <dbReference type="NCBI Taxonomy" id="2838490"/>
    <lineage>
        <taxon>Bacteria</taxon>
        <taxon>Bacillati</taxon>
        <taxon>Bacillota</taxon>
        <taxon>Clostridia</taxon>
        <taxon>Lachnospirales</taxon>
        <taxon>Lachnospiraceae</taxon>
        <taxon>Blautia</taxon>
    </lineage>
</organism>
<evidence type="ECO:0000313" key="2">
    <source>
        <dbReference type="EMBL" id="HIX58904.1"/>
    </source>
</evidence>
<feature type="transmembrane region" description="Helical" evidence="1">
    <location>
        <begin position="6"/>
        <end position="27"/>
    </location>
</feature>
<keyword evidence="1" id="KW-0472">Membrane</keyword>
<feature type="transmembrane region" description="Helical" evidence="1">
    <location>
        <begin position="34"/>
        <end position="52"/>
    </location>
</feature>
<feature type="transmembrane region" description="Helical" evidence="1">
    <location>
        <begin position="130"/>
        <end position="154"/>
    </location>
</feature>